<feature type="domain" description="MotA/TolQ/ExbB proton channel" evidence="14">
    <location>
        <begin position="128"/>
        <end position="237"/>
    </location>
</feature>
<evidence type="ECO:0000256" key="12">
    <source>
        <dbReference type="RuleBase" id="RU004057"/>
    </source>
</evidence>
<evidence type="ECO:0000256" key="11">
    <source>
        <dbReference type="ARBA" id="ARBA00024816"/>
    </source>
</evidence>
<evidence type="ECO:0000313" key="16">
    <source>
        <dbReference type="Proteomes" id="UP000294862"/>
    </source>
</evidence>
<comment type="similarity">
    <text evidence="12">Belongs to the exbB/tolQ family.</text>
</comment>
<reference evidence="15 16" key="1">
    <citation type="journal article" date="2015" name="Stand. Genomic Sci.">
        <title>Genomic Encyclopedia of Bacterial and Archaeal Type Strains, Phase III: the genomes of soil and plant-associated and newly described type strains.</title>
        <authorList>
            <person name="Whitman W.B."/>
            <person name="Woyke T."/>
            <person name="Klenk H.P."/>
            <person name="Zhou Y."/>
            <person name="Lilburn T.G."/>
            <person name="Beck B.J."/>
            <person name="De Vos P."/>
            <person name="Vandamme P."/>
            <person name="Eisen J.A."/>
            <person name="Garrity G."/>
            <person name="Hugenholtz P."/>
            <person name="Kyrpides N.C."/>
        </authorList>
    </citation>
    <scope>NUCLEOTIDE SEQUENCE [LARGE SCALE GENOMIC DNA]</scope>
    <source>
        <strain evidence="15 16">A3</strain>
    </source>
</reference>
<comment type="subcellular location">
    <subcellularLocation>
        <location evidence="1">Cell inner membrane</location>
        <topology evidence="1">Multi-pass membrane protein</topology>
    </subcellularLocation>
    <subcellularLocation>
        <location evidence="12">Membrane</location>
        <topology evidence="12">Multi-pass membrane protein</topology>
    </subcellularLocation>
</comment>
<keyword evidence="7 13" id="KW-0812">Transmembrane</keyword>
<evidence type="ECO:0000256" key="5">
    <source>
        <dbReference type="ARBA" id="ARBA00022475"/>
    </source>
</evidence>
<evidence type="ECO:0000256" key="9">
    <source>
        <dbReference type="ARBA" id="ARBA00022989"/>
    </source>
</evidence>
<keyword evidence="9 13" id="KW-1133">Transmembrane helix</keyword>
<protein>
    <recommendedName>
        <fullName evidence="3">Biopolymer transport protein ExbB</fullName>
    </recommendedName>
</protein>
<feature type="transmembrane region" description="Helical" evidence="13">
    <location>
        <begin position="43"/>
        <end position="68"/>
    </location>
</feature>
<evidence type="ECO:0000256" key="4">
    <source>
        <dbReference type="ARBA" id="ARBA00022448"/>
    </source>
</evidence>
<comment type="function">
    <text evidence="11">Involved in the TonB-dependent energy-dependent transport of various receptor-bound substrates. Protects ExbD from proteolytic degradation and functionally stabilizes TonB.</text>
</comment>
<evidence type="ECO:0000256" key="3">
    <source>
        <dbReference type="ARBA" id="ARBA00022093"/>
    </source>
</evidence>
<evidence type="ECO:0000256" key="6">
    <source>
        <dbReference type="ARBA" id="ARBA00022519"/>
    </source>
</evidence>
<keyword evidence="5" id="KW-1003">Cell membrane</keyword>
<keyword evidence="16" id="KW-1185">Reference proteome</keyword>
<gene>
    <name evidence="15" type="ORF">EV148_101830</name>
</gene>
<dbReference type="InterPro" id="IPR002898">
    <property type="entry name" value="MotA_ExbB_proton_chnl"/>
</dbReference>
<proteinExistence type="inferred from homology"/>
<dbReference type="PANTHER" id="PTHR30625:SF14">
    <property type="entry name" value="BIOPOLYMER TRANSPORT PROTEIN EXBB"/>
    <property type="match status" value="1"/>
</dbReference>
<feature type="transmembrane region" description="Helical" evidence="13">
    <location>
        <begin position="204"/>
        <end position="225"/>
    </location>
</feature>
<dbReference type="GO" id="GO:0017038">
    <property type="term" value="P:protein import"/>
    <property type="evidence" value="ECO:0007669"/>
    <property type="project" value="TreeGrafter"/>
</dbReference>
<dbReference type="EMBL" id="SLWQ01000001">
    <property type="protein sequence ID" value="TCO43406.1"/>
    <property type="molecule type" value="Genomic_DNA"/>
</dbReference>
<evidence type="ECO:0000256" key="7">
    <source>
        <dbReference type="ARBA" id="ARBA00022692"/>
    </source>
</evidence>
<keyword evidence="4 12" id="KW-0813">Transport</keyword>
<keyword evidence="6" id="KW-0997">Cell inner membrane</keyword>
<comment type="subunit">
    <text evidence="2">The accessory proteins ExbB and ExbD seem to form a complex with TonB.</text>
</comment>
<keyword evidence="8 12" id="KW-0653">Protein transport</keyword>
<evidence type="ECO:0000256" key="1">
    <source>
        <dbReference type="ARBA" id="ARBA00004429"/>
    </source>
</evidence>
<dbReference type="AlphaFoldDB" id="A0A4R2IGQ9"/>
<comment type="caution">
    <text evidence="15">The sequence shown here is derived from an EMBL/GenBank/DDBJ whole genome shotgun (WGS) entry which is preliminary data.</text>
</comment>
<organism evidence="15 16">
    <name type="scientific">Dokdonella fugitiva</name>
    <dbReference type="NCBI Taxonomy" id="328517"/>
    <lineage>
        <taxon>Bacteria</taxon>
        <taxon>Pseudomonadati</taxon>
        <taxon>Pseudomonadota</taxon>
        <taxon>Gammaproteobacteria</taxon>
        <taxon>Lysobacterales</taxon>
        <taxon>Rhodanobacteraceae</taxon>
        <taxon>Dokdonella</taxon>
    </lineage>
</organism>
<dbReference type="InterPro" id="IPR050790">
    <property type="entry name" value="ExbB/TolQ_transport"/>
</dbReference>
<evidence type="ECO:0000256" key="2">
    <source>
        <dbReference type="ARBA" id="ARBA00011471"/>
    </source>
</evidence>
<keyword evidence="10 13" id="KW-0472">Membrane</keyword>
<dbReference type="Proteomes" id="UP000294862">
    <property type="component" value="Unassembled WGS sequence"/>
</dbReference>
<name>A0A4R2IGQ9_9GAMM</name>
<evidence type="ECO:0000256" key="13">
    <source>
        <dbReference type="SAM" id="Phobius"/>
    </source>
</evidence>
<accession>A0A4R2IGQ9</accession>
<dbReference type="GO" id="GO:0005886">
    <property type="term" value="C:plasma membrane"/>
    <property type="evidence" value="ECO:0007669"/>
    <property type="project" value="UniProtKB-SubCell"/>
</dbReference>
<evidence type="ECO:0000256" key="10">
    <source>
        <dbReference type="ARBA" id="ARBA00023136"/>
    </source>
</evidence>
<feature type="transmembrane region" description="Helical" evidence="13">
    <location>
        <begin position="158"/>
        <end position="184"/>
    </location>
</feature>
<evidence type="ECO:0000256" key="8">
    <source>
        <dbReference type="ARBA" id="ARBA00022927"/>
    </source>
</evidence>
<evidence type="ECO:0000259" key="14">
    <source>
        <dbReference type="Pfam" id="PF01618"/>
    </source>
</evidence>
<dbReference type="PANTHER" id="PTHR30625">
    <property type="entry name" value="PROTEIN TOLQ"/>
    <property type="match status" value="1"/>
</dbReference>
<sequence length="265" mass="28488">MQQDASQTPAAAQPAVVPAPGGGSNAAAMSQMGFHDLIQNFDVLGWIVFITLCVMSISSIYFVVANFLRNGMIRARMEKVINTFWDTPSAQDAVRFLEEQPKGEPFSKIALDAAQAAAHHQRNEGSRLVEALNRSEFIDRSLRQAVARESLRLEGGMTVLATVGSSAPFVGLLGTVWGIYHALIKIAASGNASMEAVAGPVGEALIMTAFGLFVAIPAVLAYNFFVRQNRVIYARFDEFAHDLHDFFATGSRVDGGAAPVAVARK</sequence>
<dbReference type="Pfam" id="PF01618">
    <property type="entry name" value="MotA_ExbB"/>
    <property type="match status" value="1"/>
</dbReference>
<evidence type="ECO:0000313" key="15">
    <source>
        <dbReference type="EMBL" id="TCO43406.1"/>
    </source>
</evidence>